<proteinExistence type="predicted"/>
<dbReference type="EMBL" id="UETB01000008">
    <property type="protein sequence ID" value="SSA43371.1"/>
    <property type="molecule type" value="Genomic_DNA"/>
</dbReference>
<protein>
    <recommendedName>
        <fullName evidence="1">DUF3631 domain-containing protein</fullName>
    </recommendedName>
</protein>
<feature type="domain" description="DUF3631" evidence="1">
    <location>
        <begin position="221"/>
        <end position="386"/>
    </location>
</feature>
<name>A0A2Y9AFT7_9MICO</name>
<organism evidence="2 3">
    <name type="scientific">Georgenia satyanarayanai</name>
    <dbReference type="NCBI Taxonomy" id="860221"/>
    <lineage>
        <taxon>Bacteria</taxon>
        <taxon>Bacillati</taxon>
        <taxon>Actinomycetota</taxon>
        <taxon>Actinomycetes</taxon>
        <taxon>Micrococcales</taxon>
        <taxon>Bogoriellaceae</taxon>
        <taxon>Georgenia</taxon>
    </lineage>
</organism>
<dbReference type="SUPFAM" id="SSF52540">
    <property type="entry name" value="P-loop containing nucleoside triphosphate hydrolases"/>
    <property type="match status" value="1"/>
</dbReference>
<dbReference type="RefSeq" id="WP_110852842.1">
    <property type="nucleotide sequence ID" value="NZ_QKLZ01000008.1"/>
</dbReference>
<dbReference type="InterPro" id="IPR027417">
    <property type="entry name" value="P-loop_NTPase"/>
</dbReference>
<gene>
    <name evidence="2" type="ORF">SAMN05216184_108135</name>
</gene>
<keyword evidence="3" id="KW-1185">Reference proteome</keyword>
<reference evidence="2 3" key="1">
    <citation type="submission" date="2016-10" db="EMBL/GenBank/DDBJ databases">
        <authorList>
            <person name="Cai Z."/>
        </authorList>
    </citation>
    <scope>NUCLEOTIDE SEQUENCE [LARGE SCALE GENOMIC DNA]</scope>
    <source>
        <strain evidence="2 3">CGMCC 1.10826</strain>
    </source>
</reference>
<evidence type="ECO:0000313" key="3">
    <source>
        <dbReference type="Proteomes" id="UP000250222"/>
    </source>
</evidence>
<dbReference type="Pfam" id="PF12307">
    <property type="entry name" value="DUF3631"/>
    <property type="match status" value="1"/>
</dbReference>
<evidence type="ECO:0000313" key="2">
    <source>
        <dbReference type="EMBL" id="SSA43371.1"/>
    </source>
</evidence>
<evidence type="ECO:0000259" key="1">
    <source>
        <dbReference type="Pfam" id="PF12307"/>
    </source>
</evidence>
<dbReference type="OrthoDB" id="3261135at2"/>
<sequence length="433" mass="47113">MSTLDYDPWIDISTGSTGSTTSTGYTGTPQGTGGDVLDAVRKWLATYVRTMHDEDLDVLTLWAAHTHLCFETYTTPRLVLDSPVPGSGKTTVLEHLSRLCLNPVQMASLSSPALLTRMLDSGIRTVLIDEADRSLSPDKEGVAELLAVLNSGYKRGGTRPVLVPTKDGWDPKEMPTFAPVVMAGNNPNLPEDTKSRTIRVLLLPDLEGRVEESDWELIDIDARDLGESLAAWAELVREQVVAERPPLPAGIVGRSRERWSPLKRVAAAAGGRWPSVVDALALADLARMEQDREDGMVRERPGVVLLRNIREVWPAGQSFFPTEDLIPALIDHNPDSWGDASPFGKALTAQRLGRMLVSSYNLHSDRPGGVGPRGYLRVSFEPVWHRMGFTPPGEPVAPVEPVEPVAPTCAVCGLPMTVIERGQTTHPACEVSA</sequence>
<accession>A0A2Y9AFT7</accession>
<dbReference type="InterPro" id="IPR022081">
    <property type="entry name" value="DUF3631"/>
</dbReference>
<dbReference type="Proteomes" id="UP000250222">
    <property type="component" value="Unassembled WGS sequence"/>
</dbReference>
<dbReference type="AlphaFoldDB" id="A0A2Y9AFT7"/>